<feature type="domain" description="Ketopantoate reductase C-terminal" evidence="6">
    <location>
        <begin position="178"/>
        <end position="303"/>
    </location>
</feature>
<dbReference type="SUPFAM" id="SSF51735">
    <property type="entry name" value="NAD(P)-binding Rossmann-fold domains"/>
    <property type="match status" value="1"/>
</dbReference>
<comment type="catalytic activity">
    <reaction evidence="4">
        <text>(R)-pantoate + NADP(+) = 2-dehydropantoate + NADPH + H(+)</text>
        <dbReference type="Rhea" id="RHEA:16233"/>
        <dbReference type="ChEBI" id="CHEBI:11561"/>
        <dbReference type="ChEBI" id="CHEBI:15378"/>
        <dbReference type="ChEBI" id="CHEBI:15980"/>
        <dbReference type="ChEBI" id="CHEBI:57783"/>
        <dbReference type="ChEBI" id="CHEBI:58349"/>
        <dbReference type="EC" id="1.1.1.169"/>
    </reaction>
</comment>
<dbReference type="HOGENOM" id="CLU_031468_0_0_11"/>
<dbReference type="Pfam" id="PF02558">
    <property type="entry name" value="ApbA"/>
    <property type="match status" value="1"/>
</dbReference>
<dbReference type="GO" id="GO:0015940">
    <property type="term" value="P:pantothenate biosynthetic process"/>
    <property type="evidence" value="ECO:0007669"/>
    <property type="project" value="UniProtKB-UniPathway"/>
</dbReference>
<dbReference type="Pfam" id="PF08546">
    <property type="entry name" value="ApbA_C"/>
    <property type="match status" value="1"/>
</dbReference>
<dbReference type="KEGG" id="mph:MLP_12770"/>
<comment type="similarity">
    <text evidence="1 4">Belongs to the ketopantoate reductase family.</text>
</comment>
<dbReference type="InterPro" id="IPR036291">
    <property type="entry name" value="NAD(P)-bd_dom_sf"/>
</dbReference>
<dbReference type="UniPathway" id="UPA00028">
    <property type="reaction ID" value="UER00004"/>
</dbReference>
<evidence type="ECO:0000313" key="7">
    <source>
        <dbReference type="EMBL" id="BAK34291.1"/>
    </source>
</evidence>
<reference evidence="7 8" key="1">
    <citation type="submission" date="2011-05" db="EMBL/GenBank/DDBJ databases">
        <title>Whole genome sequence of Microlunatus phosphovorus NM-1.</title>
        <authorList>
            <person name="Hosoyama A."/>
            <person name="Sasaki K."/>
            <person name="Harada T."/>
            <person name="Igarashi R."/>
            <person name="Kawakoshi A."/>
            <person name="Sasagawa M."/>
            <person name="Fukada J."/>
            <person name="Nakamura S."/>
            <person name="Katano Y."/>
            <person name="Hanada S."/>
            <person name="Kamagata Y."/>
            <person name="Nakamura N."/>
            <person name="Yamazaki S."/>
            <person name="Fujita N."/>
        </authorList>
    </citation>
    <scope>NUCLEOTIDE SEQUENCE [LARGE SCALE GENOMIC DNA]</scope>
    <source>
        <strain evidence="8">ATCC 700054 / DSM 10555 / JCM 9379 / NBRC 101784 / NCIMB 13414 / VKM Ac-1990 / NM-1</strain>
    </source>
</reference>
<name>F5XPI3_MICPN</name>
<evidence type="ECO:0000256" key="4">
    <source>
        <dbReference type="RuleBase" id="RU362068"/>
    </source>
</evidence>
<evidence type="ECO:0000256" key="2">
    <source>
        <dbReference type="ARBA" id="ARBA00022857"/>
    </source>
</evidence>
<proteinExistence type="inferred from homology"/>
<dbReference type="STRING" id="1032480.MLP_12770"/>
<organism evidence="7 8">
    <name type="scientific">Microlunatus phosphovorus (strain ATCC 700054 / DSM 10555 / JCM 9379 / NBRC 101784 / NCIMB 13414 / VKM Ac-1990 / NM-1)</name>
    <dbReference type="NCBI Taxonomy" id="1032480"/>
    <lineage>
        <taxon>Bacteria</taxon>
        <taxon>Bacillati</taxon>
        <taxon>Actinomycetota</taxon>
        <taxon>Actinomycetes</taxon>
        <taxon>Propionibacteriales</taxon>
        <taxon>Propionibacteriaceae</taxon>
        <taxon>Microlunatus</taxon>
    </lineage>
</organism>
<evidence type="ECO:0000259" key="6">
    <source>
        <dbReference type="Pfam" id="PF08546"/>
    </source>
</evidence>
<protein>
    <recommendedName>
        <fullName evidence="4">2-dehydropantoate 2-reductase</fullName>
        <ecNumber evidence="4">1.1.1.169</ecNumber>
    </recommendedName>
    <alternativeName>
        <fullName evidence="4">Ketopantoate reductase</fullName>
    </alternativeName>
</protein>
<dbReference type="eggNOG" id="COG1893">
    <property type="taxonomic scope" value="Bacteria"/>
</dbReference>
<sequence>MRVAIVGAGALGCAIGATLTEGGLETWLVRRSTEQVAQLQQHGLRVDDAAGSRIVDVHATTQPADVGPVDLVIVVVKSFHTEAAVRSSEPLIGPETVVVSMQNGLGQEDVIAGIVGRERVLAGRTYVGGVLVGPGHIRSGVAGRLSHLGELAEPVTPRVRALAETLTAAGLTTIACDDMIATCWDKLLVNVATGALAGITGLTYGQFYDEPRMVATASAAVAEAIAVAQATGVRLSMTDPAAVLRLAAEGLGPDFKTSMLQSLERGTKTEIDAVNDAVVRAGRAANIPTPVNDTLVACVTGIERAMADRLDREGTP</sequence>
<dbReference type="PANTHER" id="PTHR21708">
    <property type="entry name" value="PROBABLE 2-DEHYDROPANTOATE 2-REDUCTASE"/>
    <property type="match status" value="1"/>
</dbReference>
<dbReference type="InterPro" id="IPR013332">
    <property type="entry name" value="KPR_N"/>
</dbReference>
<dbReference type="Proteomes" id="UP000007947">
    <property type="component" value="Chromosome"/>
</dbReference>
<dbReference type="NCBIfam" id="TIGR00745">
    <property type="entry name" value="apbA_panE"/>
    <property type="match status" value="1"/>
</dbReference>
<dbReference type="AlphaFoldDB" id="F5XPI3"/>
<keyword evidence="4" id="KW-0566">Pantothenate biosynthesis</keyword>
<keyword evidence="3 4" id="KW-0560">Oxidoreductase</keyword>
<dbReference type="OrthoDB" id="5175573at2"/>
<dbReference type="EC" id="1.1.1.169" evidence="4"/>
<dbReference type="PANTHER" id="PTHR21708:SF26">
    <property type="entry name" value="2-DEHYDROPANTOATE 2-REDUCTASE"/>
    <property type="match status" value="1"/>
</dbReference>
<gene>
    <name evidence="7" type="ordered locus">MLP_12770</name>
</gene>
<comment type="function">
    <text evidence="4">Catalyzes the NADPH-dependent reduction of ketopantoate into pantoic acid.</text>
</comment>
<accession>F5XPI3</accession>
<feature type="domain" description="Ketopantoate reductase N-terminal" evidence="5">
    <location>
        <begin position="3"/>
        <end position="140"/>
    </location>
</feature>
<dbReference type="GO" id="GO:0008677">
    <property type="term" value="F:2-dehydropantoate 2-reductase activity"/>
    <property type="evidence" value="ECO:0007669"/>
    <property type="project" value="UniProtKB-EC"/>
</dbReference>
<dbReference type="Gene3D" id="3.40.50.720">
    <property type="entry name" value="NAD(P)-binding Rossmann-like Domain"/>
    <property type="match status" value="1"/>
</dbReference>
<dbReference type="InterPro" id="IPR003710">
    <property type="entry name" value="ApbA"/>
</dbReference>
<dbReference type="Gene3D" id="1.10.1040.10">
    <property type="entry name" value="N-(1-d-carboxylethyl)-l-norvaline Dehydrogenase, domain 2"/>
    <property type="match status" value="1"/>
</dbReference>
<comment type="pathway">
    <text evidence="4">Cofactor biosynthesis; (R)-pantothenate biosynthesis; (R)-pantoate from 3-methyl-2-oxobutanoate: step 2/2.</text>
</comment>
<dbReference type="EMBL" id="AP012204">
    <property type="protein sequence ID" value="BAK34291.1"/>
    <property type="molecule type" value="Genomic_DNA"/>
</dbReference>
<evidence type="ECO:0000256" key="1">
    <source>
        <dbReference type="ARBA" id="ARBA00007870"/>
    </source>
</evidence>
<dbReference type="InterPro" id="IPR008927">
    <property type="entry name" value="6-PGluconate_DH-like_C_sf"/>
</dbReference>
<evidence type="ECO:0000256" key="3">
    <source>
        <dbReference type="ARBA" id="ARBA00023002"/>
    </source>
</evidence>
<keyword evidence="2 4" id="KW-0521">NADP</keyword>
<evidence type="ECO:0000313" key="8">
    <source>
        <dbReference type="Proteomes" id="UP000007947"/>
    </source>
</evidence>
<keyword evidence="8" id="KW-1185">Reference proteome</keyword>
<evidence type="ECO:0000259" key="5">
    <source>
        <dbReference type="Pfam" id="PF02558"/>
    </source>
</evidence>
<dbReference type="SUPFAM" id="SSF48179">
    <property type="entry name" value="6-phosphogluconate dehydrogenase C-terminal domain-like"/>
    <property type="match status" value="1"/>
</dbReference>
<dbReference type="RefSeq" id="WP_013862174.1">
    <property type="nucleotide sequence ID" value="NC_015635.1"/>
</dbReference>
<dbReference type="InterPro" id="IPR051402">
    <property type="entry name" value="KPR-Related"/>
</dbReference>
<dbReference type="InterPro" id="IPR013328">
    <property type="entry name" value="6PGD_dom2"/>
</dbReference>
<dbReference type="GO" id="GO:0005737">
    <property type="term" value="C:cytoplasm"/>
    <property type="evidence" value="ECO:0007669"/>
    <property type="project" value="TreeGrafter"/>
</dbReference>
<dbReference type="InterPro" id="IPR013752">
    <property type="entry name" value="KPA_reductase"/>
</dbReference>